<accession>A0A8B5S940</accession>
<protein>
    <submittedName>
        <fullName evidence="1">RcnB family protein</fullName>
    </submittedName>
</protein>
<dbReference type="Pfam" id="PF11776">
    <property type="entry name" value="RcnB"/>
    <property type="match status" value="1"/>
</dbReference>
<evidence type="ECO:0000313" key="2">
    <source>
        <dbReference type="Proteomes" id="UP000644140"/>
    </source>
</evidence>
<dbReference type="AlphaFoldDB" id="A0A8B5S940"/>
<dbReference type="InterPro" id="IPR024572">
    <property type="entry name" value="RcnB"/>
</dbReference>
<dbReference type="EMBL" id="CP092085">
    <property type="protein sequence ID" value="UUN97817.1"/>
    <property type="molecule type" value="Genomic_DNA"/>
</dbReference>
<dbReference type="Proteomes" id="UP000644140">
    <property type="component" value="Chromosome"/>
</dbReference>
<reference evidence="1" key="1">
    <citation type="submission" date="2022-02" db="EMBL/GenBank/DDBJ databases">
        <title>Characterization of Tn125 harboring carbapenem-resistant Acinetobacter bereziniae clinical isolates.</title>
        <authorList>
            <person name="Wong N.-K."/>
            <person name="Pan Q."/>
        </authorList>
    </citation>
    <scope>NUCLEOTIDE SEQUENCE</scope>
    <source>
        <strain evidence="1">GD03393</strain>
    </source>
</reference>
<dbReference type="RefSeq" id="WP_009584277.1">
    <property type="nucleotide sequence ID" value="NZ_BKEF01000022.1"/>
</dbReference>
<dbReference type="Gene3D" id="3.10.450.160">
    <property type="entry name" value="inner membrane protein cigr"/>
    <property type="match status" value="1"/>
</dbReference>
<name>A0A8B5S940_ACIBZ</name>
<gene>
    <name evidence="1" type="ORF">I9054_021315</name>
</gene>
<evidence type="ECO:0000313" key="1">
    <source>
        <dbReference type="EMBL" id="UUN97817.1"/>
    </source>
</evidence>
<organism evidence="1 2">
    <name type="scientific">Acinetobacter bereziniae</name>
    <name type="common">Acinetobacter genomosp. 10</name>
    <dbReference type="NCBI Taxonomy" id="106648"/>
    <lineage>
        <taxon>Bacteria</taxon>
        <taxon>Pseudomonadati</taxon>
        <taxon>Pseudomonadota</taxon>
        <taxon>Gammaproteobacteria</taxon>
        <taxon>Moraxellales</taxon>
        <taxon>Moraxellaceae</taxon>
        <taxon>Acinetobacter</taxon>
    </lineage>
</organism>
<sequence>MKKVISAITLSLSALIATSAMADWDHGRDHRPMASHEKFEWREGVILPERYHDNHYYVNDYRVYKNLHKPAKFERWYKVDGRYVLVNERTHHIIRVVR</sequence>
<proteinExistence type="predicted"/>